<evidence type="ECO:0000256" key="4">
    <source>
        <dbReference type="ARBA" id="ARBA00022801"/>
    </source>
</evidence>
<keyword evidence="3" id="KW-0547">Nucleotide-binding</keyword>
<dbReference type="InterPro" id="IPR006674">
    <property type="entry name" value="HD_domain"/>
</dbReference>
<keyword evidence="4 8" id="KW-0378">Hydrolase</keyword>
<name>A0ABR7GEF6_9FIRM</name>
<evidence type="ECO:0000256" key="2">
    <source>
        <dbReference type="ARBA" id="ARBA00022723"/>
    </source>
</evidence>
<dbReference type="Pfam" id="PF01966">
    <property type="entry name" value="HD"/>
    <property type="match status" value="1"/>
</dbReference>
<dbReference type="Proteomes" id="UP000643810">
    <property type="component" value="Unassembled WGS sequence"/>
</dbReference>
<dbReference type="InterPro" id="IPR051094">
    <property type="entry name" value="Diverse_Catalytic_Enzymes"/>
</dbReference>
<dbReference type="Gene3D" id="1.10.3210.10">
    <property type="entry name" value="Hypothetical protein af1432"/>
    <property type="match status" value="1"/>
</dbReference>
<dbReference type="SMART" id="SM00471">
    <property type="entry name" value="HDc"/>
    <property type="match status" value="1"/>
</dbReference>
<evidence type="ECO:0000313" key="8">
    <source>
        <dbReference type="EMBL" id="MBC5685156.1"/>
    </source>
</evidence>
<evidence type="ECO:0000256" key="3">
    <source>
        <dbReference type="ARBA" id="ARBA00022741"/>
    </source>
</evidence>
<dbReference type="PROSITE" id="PS51831">
    <property type="entry name" value="HD"/>
    <property type="match status" value="1"/>
</dbReference>
<feature type="domain" description="HD" evidence="7">
    <location>
        <begin position="40"/>
        <end position="155"/>
    </location>
</feature>
<evidence type="ECO:0000256" key="5">
    <source>
        <dbReference type="ARBA" id="ARBA00023004"/>
    </source>
</evidence>
<keyword evidence="2" id="KW-0479">Metal-binding</keyword>
<dbReference type="EMBL" id="JACOPG010000001">
    <property type="protein sequence ID" value="MBC5685156.1"/>
    <property type="molecule type" value="Genomic_DNA"/>
</dbReference>
<dbReference type="InterPro" id="IPR005249">
    <property type="entry name" value="YqeK"/>
</dbReference>
<proteinExistence type="predicted"/>
<organism evidence="8 9">
    <name type="scientific">Roseburia lenta</name>
    <dbReference type="NCBI Taxonomy" id="2763061"/>
    <lineage>
        <taxon>Bacteria</taxon>
        <taxon>Bacillati</taxon>
        <taxon>Bacillota</taxon>
        <taxon>Clostridia</taxon>
        <taxon>Lachnospirales</taxon>
        <taxon>Lachnospiraceae</taxon>
        <taxon>Roseburia</taxon>
    </lineage>
</organism>
<dbReference type="PANTHER" id="PTHR35795">
    <property type="entry name" value="SLR1885 PROTEIN"/>
    <property type="match status" value="1"/>
</dbReference>
<gene>
    <name evidence="8" type="primary">yqeK</name>
    <name evidence="8" type="ORF">H8R94_00775</name>
</gene>
<sequence length="211" mass="24163">MLPDAVLSYIAEHQLYQADYPLSLIDTLQKKVKRELKPERFEHTLGVMYTAGNLASVHGYPQIKAMVAGLLHDCAKCLSDEKRLDICHKQKITVTDIENRHPHLLHGKVGAYLAKKKYDITDPQVLHAIAVHTTGCPDMNLLDKIIYIADYIEPHRDKAPHLEEIRRKSFADIDAGLFMILEDSVQYLSQSPSDMDPMTLETYEYYKNLQK</sequence>
<dbReference type="InterPro" id="IPR003607">
    <property type="entry name" value="HD/PDEase_dom"/>
</dbReference>
<accession>A0ABR7GEF6</accession>
<reference evidence="8 9" key="1">
    <citation type="submission" date="2020-08" db="EMBL/GenBank/DDBJ databases">
        <title>Genome public.</title>
        <authorList>
            <person name="Liu C."/>
            <person name="Sun Q."/>
        </authorList>
    </citation>
    <scope>NUCLEOTIDE SEQUENCE [LARGE SCALE GENOMIC DNA]</scope>
    <source>
        <strain evidence="8 9">NSJ-9</strain>
    </source>
</reference>
<dbReference type="GO" id="GO:0008803">
    <property type="term" value="F:bis(5'-nucleosyl)-tetraphosphatase (symmetrical) activity"/>
    <property type="evidence" value="ECO:0007669"/>
    <property type="project" value="UniProtKB-EC"/>
</dbReference>
<evidence type="ECO:0000256" key="6">
    <source>
        <dbReference type="ARBA" id="ARBA00049417"/>
    </source>
</evidence>
<comment type="caution">
    <text evidence="8">The sequence shown here is derived from an EMBL/GenBank/DDBJ whole genome shotgun (WGS) entry which is preliminary data.</text>
</comment>
<dbReference type="SUPFAM" id="SSF109604">
    <property type="entry name" value="HD-domain/PDEase-like"/>
    <property type="match status" value="1"/>
</dbReference>
<dbReference type="EC" id="3.6.1.41" evidence="1"/>
<dbReference type="CDD" id="cd00077">
    <property type="entry name" value="HDc"/>
    <property type="match status" value="1"/>
</dbReference>
<evidence type="ECO:0000256" key="1">
    <source>
        <dbReference type="ARBA" id="ARBA00012506"/>
    </source>
</evidence>
<dbReference type="NCBIfam" id="TIGR00488">
    <property type="entry name" value="bis(5'-nucleosyl)-tetraphosphatase (symmetrical) YqeK"/>
    <property type="match status" value="1"/>
</dbReference>
<protein>
    <recommendedName>
        <fullName evidence="1">bis(5'-nucleosyl)-tetraphosphatase (symmetrical)</fullName>
        <ecNumber evidence="1">3.6.1.41</ecNumber>
    </recommendedName>
</protein>
<keyword evidence="9" id="KW-1185">Reference proteome</keyword>
<evidence type="ECO:0000259" key="7">
    <source>
        <dbReference type="PROSITE" id="PS51831"/>
    </source>
</evidence>
<evidence type="ECO:0000313" key="9">
    <source>
        <dbReference type="Proteomes" id="UP000643810"/>
    </source>
</evidence>
<dbReference type="PANTHER" id="PTHR35795:SF1">
    <property type="entry name" value="BIS(5'-NUCLEOSYL)-TETRAPHOSPHATASE, SYMMETRICAL"/>
    <property type="match status" value="1"/>
</dbReference>
<comment type="catalytic activity">
    <reaction evidence="6">
        <text>P(1),P(4)-bis(5'-adenosyl) tetraphosphate + H2O = 2 ADP + 2 H(+)</text>
        <dbReference type="Rhea" id="RHEA:24252"/>
        <dbReference type="ChEBI" id="CHEBI:15377"/>
        <dbReference type="ChEBI" id="CHEBI:15378"/>
        <dbReference type="ChEBI" id="CHEBI:58141"/>
        <dbReference type="ChEBI" id="CHEBI:456216"/>
        <dbReference type="EC" id="3.6.1.41"/>
    </reaction>
</comment>
<keyword evidence="5" id="KW-0408">Iron</keyword>